<keyword evidence="3 8" id="KW-0808">Transferase</keyword>
<dbReference type="GO" id="GO:0005524">
    <property type="term" value="F:ATP binding"/>
    <property type="evidence" value="ECO:0007669"/>
    <property type="project" value="UniProtKB-KW"/>
</dbReference>
<dbReference type="PIRSF" id="PIRSF000538">
    <property type="entry name" value="GlpK"/>
    <property type="match status" value="1"/>
</dbReference>
<proteinExistence type="inferred from homology"/>
<accession>A0A1C0AGU0</accession>
<comment type="catalytic activity">
    <reaction evidence="9">
        <text>D-xylulose + ATP = D-xylulose 5-phosphate + ADP + H(+)</text>
        <dbReference type="Rhea" id="RHEA:10964"/>
        <dbReference type="ChEBI" id="CHEBI:15378"/>
        <dbReference type="ChEBI" id="CHEBI:17140"/>
        <dbReference type="ChEBI" id="CHEBI:30616"/>
        <dbReference type="ChEBI" id="CHEBI:57737"/>
        <dbReference type="ChEBI" id="CHEBI:456216"/>
        <dbReference type="EC" id="2.7.1.17"/>
    </reaction>
</comment>
<dbReference type="InterPro" id="IPR043129">
    <property type="entry name" value="ATPase_NBD"/>
</dbReference>
<organism evidence="12 13">
    <name type="scientific">Tessaracoccus lapidicaptus</name>
    <dbReference type="NCBI Taxonomy" id="1427523"/>
    <lineage>
        <taxon>Bacteria</taxon>
        <taxon>Bacillati</taxon>
        <taxon>Actinomycetota</taxon>
        <taxon>Actinomycetes</taxon>
        <taxon>Propionibacteriales</taxon>
        <taxon>Propionibacteriaceae</taxon>
        <taxon>Tessaracoccus</taxon>
    </lineage>
</organism>
<sequence length="483" mass="50458">MRRVVAGVDSSTQSCKVELRSVPGFELVASGSAPHPQVSPPSSEQDPEAWWQAFLSAFRHALAAAGDVEVAAISIAGQCHGLVALDADGHVIRPAKLWNDTTSDVELRTLIDVIGQAEFIDRTGSLPTAAFTIGKVAWLVGNEPQNAARLAMMLLPHDYLNFRLTGEFVTDRSEASGTGYFDPDANEYVFEFLHRVDPALGWESMVPRVAGPDEVVGQVLDGPAADLGIHPGVRVGAGAGDQHAAAVGLGLGPGDLCVSLGTSGVAFTPSSDPVRDPSGLINGVAGMPGGFLPLACTLNSTRVTDTFARLLGVSHLELAELALAAGQEGPVLAAFLDGERTPNRPGASGLLAGITAETTREQLARAAFEGVVFGLFNCVRLLEDAGVPTTGAVLAVGGGSRSPAYLQLLADALGRRVDVADAEQAVARGAALQALALAEGRPLVDVMVAHKPARREVAAPRQRSEQRWDRYRQVAAVTELDAQ</sequence>
<evidence type="ECO:0000256" key="2">
    <source>
        <dbReference type="ARBA" id="ARBA00022629"/>
    </source>
</evidence>
<keyword evidence="7 9" id="KW-0119">Carbohydrate metabolism</keyword>
<dbReference type="Gene3D" id="3.30.420.40">
    <property type="match status" value="2"/>
</dbReference>
<dbReference type="GO" id="GO:0042732">
    <property type="term" value="P:D-xylose metabolic process"/>
    <property type="evidence" value="ECO:0007669"/>
    <property type="project" value="UniProtKB-KW"/>
</dbReference>
<evidence type="ECO:0000256" key="6">
    <source>
        <dbReference type="ARBA" id="ARBA00022840"/>
    </source>
</evidence>
<dbReference type="PANTHER" id="PTHR43095:SF5">
    <property type="entry name" value="XYLULOSE KINASE"/>
    <property type="match status" value="1"/>
</dbReference>
<dbReference type="InterPro" id="IPR000577">
    <property type="entry name" value="Carb_kinase_FGGY"/>
</dbReference>
<dbReference type="InterPro" id="IPR018485">
    <property type="entry name" value="FGGY_C"/>
</dbReference>
<dbReference type="SUPFAM" id="SSF53067">
    <property type="entry name" value="Actin-like ATPase domain"/>
    <property type="match status" value="2"/>
</dbReference>
<name>A0A1C0AGU0_9ACTN</name>
<feature type="domain" description="Carbohydrate kinase FGGY N-terminal" evidence="10">
    <location>
        <begin position="5"/>
        <end position="248"/>
    </location>
</feature>
<gene>
    <name evidence="9" type="primary">xylB</name>
    <name evidence="12" type="ORF">BCR15_10675</name>
</gene>
<dbReference type="NCBIfam" id="TIGR01312">
    <property type="entry name" value="XylB"/>
    <property type="match status" value="1"/>
</dbReference>
<dbReference type="AlphaFoldDB" id="A0A1C0AGU0"/>
<comment type="caution">
    <text evidence="12">The sequence shown here is derived from an EMBL/GenBank/DDBJ whole genome shotgun (WGS) entry which is preliminary data.</text>
</comment>
<dbReference type="Pfam" id="PF02782">
    <property type="entry name" value="FGGY_C"/>
    <property type="match status" value="1"/>
</dbReference>
<evidence type="ECO:0000313" key="13">
    <source>
        <dbReference type="Proteomes" id="UP000093501"/>
    </source>
</evidence>
<evidence type="ECO:0000256" key="7">
    <source>
        <dbReference type="ARBA" id="ARBA00023277"/>
    </source>
</evidence>
<keyword evidence="5 8" id="KW-0418">Kinase</keyword>
<dbReference type="EC" id="2.7.1.17" evidence="9"/>
<dbReference type="InterPro" id="IPR006000">
    <property type="entry name" value="Xylulokinase"/>
</dbReference>
<keyword evidence="2 9" id="KW-0859">Xylose metabolism</keyword>
<evidence type="ECO:0000256" key="4">
    <source>
        <dbReference type="ARBA" id="ARBA00022741"/>
    </source>
</evidence>
<evidence type="ECO:0000256" key="5">
    <source>
        <dbReference type="ARBA" id="ARBA00022777"/>
    </source>
</evidence>
<evidence type="ECO:0000259" key="10">
    <source>
        <dbReference type="Pfam" id="PF00370"/>
    </source>
</evidence>
<dbReference type="GO" id="GO:0004856">
    <property type="term" value="F:D-xylulokinase activity"/>
    <property type="evidence" value="ECO:0007669"/>
    <property type="project" value="UniProtKB-EC"/>
</dbReference>
<dbReference type="GO" id="GO:0005997">
    <property type="term" value="P:xylulose metabolic process"/>
    <property type="evidence" value="ECO:0007669"/>
    <property type="project" value="InterPro"/>
</dbReference>
<dbReference type="RefSeq" id="WP_068752842.1">
    <property type="nucleotide sequence ID" value="NZ_MBQD01000027.1"/>
</dbReference>
<dbReference type="InterPro" id="IPR018484">
    <property type="entry name" value="FGGY_N"/>
</dbReference>
<dbReference type="InterPro" id="IPR018483">
    <property type="entry name" value="Carb_kinase_FGGY_CS"/>
</dbReference>
<reference evidence="13" key="1">
    <citation type="submission" date="2016-07" db="EMBL/GenBank/DDBJ databases">
        <authorList>
            <person name="Florea S."/>
            <person name="Webb J.S."/>
            <person name="Jaromczyk J."/>
            <person name="Schardl C.L."/>
        </authorList>
    </citation>
    <scope>NUCLEOTIDE SEQUENCE [LARGE SCALE GENOMIC DNA]</scope>
    <source>
        <strain evidence="13">IPBSL-7</strain>
    </source>
</reference>
<keyword evidence="13" id="KW-1185">Reference proteome</keyword>
<evidence type="ECO:0000256" key="3">
    <source>
        <dbReference type="ARBA" id="ARBA00022679"/>
    </source>
</evidence>
<dbReference type="PANTHER" id="PTHR43095">
    <property type="entry name" value="SUGAR KINASE"/>
    <property type="match status" value="1"/>
</dbReference>
<dbReference type="Pfam" id="PF00370">
    <property type="entry name" value="FGGY_N"/>
    <property type="match status" value="1"/>
</dbReference>
<dbReference type="InterPro" id="IPR050406">
    <property type="entry name" value="FGGY_Carb_Kinase"/>
</dbReference>
<dbReference type="PROSITE" id="PS00445">
    <property type="entry name" value="FGGY_KINASES_2"/>
    <property type="match status" value="1"/>
</dbReference>
<dbReference type="CDD" id="cd07809">
    <property type="entry name" value="ASKHA_NBD_FGGY_BaXK-like"/>
    <property type="match status" value="1"/>
</dbReference>
<evidence type="ECO:0000256" key="1">
    <source>
        <dbReference type="ARBA" id="ARBA00009156"/>
    </source>
</evidence>
<protein>
    <recommendedName>
        <fullName evidence="9">Xylulose kinase</fullName>
        <shortName evidence="9">Xylulokinase</shortName>
        <ecNumber evidence="9">2.7.1.17</ecNumber>
    </recommendedName>
</protein>
<keyword evidence="4 9" id="KW-0547">Nucleotide-binding</keyword>
<evidence type="ECO:0000259" key="11">
    <source>
        <dbReference type="Pfam" id="PF02782"/>
    </source>
</evidence>
<evidence type="ECO:0000256" key="9">
    <source>
        <dbReference type="RuleBase" id="RU364073"/>
    </source>
</evidence>
<dbReference type="Proteomes" id="UP000093501">
    <property type="component" value="Unassembled WGS sequence"/>
</dbReference>
<evidence type="ECO:0000313" key="12">
    <source>
        <dbReference type="EMBL" id="OCL30917.1"/>
    </source>
</evidence>
<comment type="similarity">
    <text evidence="1 8">Belongs to the FGGY kinase family.</text>
</comment>
<dbReference type="EMBL" id="MBQD01000027">
    <property type="protein sequence ID" value="OCL30917.1"/>
    <property type="molecule type" value="Genomic_DNA"/>
</dbReference>
<evidence type="ECO:0000256" key="8">
    <source>
        <dbReference type="RuleBase" id="RU003733"/>
    </source>
</evidence>
<feature type="domain" description="Carbohydrate kinase FGGY C-terminal" evidence="11">
    <location>
        <begin position="258"/>
        <end position="436"/>
    </location>
</feature>
<keyword evidence="6 9" id="KW-0067">ATP-binding</keyword>